<evidence type="ECO:0000256" key="5">
    <source>
        <dbReference type="ARBA" id="ARBA00048539"/>
    </source>
</evidence>
<evidence type="ECO:0000313" key="8">
    <source>
        <dbReference type="EMBL" id="MBC8532232.1"/>
    </source>
</evidence>
<dbReference type="PANTHER" id="PTHR43033">
    <property type="entry name" value="TRNA(ILE)-LYSIDINE SYNTHASE-RELATED"/>
    <property type="match status" value="1"/>
</dbReference>
<keyword evidence="1 6" id="KW-0436">Ligase</keyword>
<dbReference type="Pfam" id="PF01171">
    <property type="entry name" value="ATP_bind_3"/>
    <property type="match status" value="1"/>
</dbReference>
<keyword evidence="6" id="KW-0963">Cytoplasm</keyword>
<dbReference type="PANTHER" id="PTHR43033:SF1">
    <property type="entry name" value="TRNA(ILE)-LYSIDINE SYNTHASE-RELATED"/>
    <property type="match status" value="1"/>
</dbReference>
<keyword evidence="9" id="KW-1185">Reference proteome</keyword>
<dbReference type="GO" id="GO:0006400">
    <property type="term" value="P:tRNA modification"/>
    <property type="evidence" value="ECO:0007669"/>
    <property type="project" value="UniProtKB-UniRule"/>
</dbReference>
<dbReference type="AlphaFoldDB" id="A0A926HLM1"/>
<dbReference type="CDD" id="cd01992">
    <property type="entry name" value="TilS_N"/>
    <property type="match status" value="1"/>
</dbReference>
<dbReference type="GO" id="GO:0032267">
    <property type="term" value="F:tRNA(Ile)-lysidine synthase activity"/>
    <property type="evidence" value="ECO:0007669"/>
    <property type="project" value="UniProtKB-EC"/>
</dbReference>
<evidence type="ECO:0000256" key="4">
    <source>
        <dbReference type="ARBA" id="ARBA00022840"/>
    </source>
</evidence>
<dbReference type="EMBL" id="JACRSR010000005">
    <property type="protein sequence ID" value="MBC8532232.1"/>
    <property type="molecule type" value="Genomic_DNA"/>
</dbReference>
<dbReference type="RefSeq" id="WP_249317345.1">
    <property type="nucleotide sequence ID" value="NZ_JACRSR010000005.1"/>
</dbReference>
<keyword evidence="2 6" id="KW-0819">tRNA processing</keyword>
<dbReference type="SUPFAM" id="SSF56037">
    <property type="entry name" value="PheT/TilS domain"/>
    <property type="match status" value="1"/>
</dbReference>
<evidence type="ECO:0000256" key="1">
    <source>
        <dbReference type="ARBA" id="ARBA00022598"/>
    </source>
</evidence>
<evidence type="ECO:0000256" key="2">
    <source>
        <dbReference type="ARBA" id="ARBA00022694"/>
    </source>
</evidence>
<evidence type="ECO:0000259" key="7">
    <source>
        <dbReference type="Pfam" id="PF01171"/>
    </source>
</evidence>
<comment type="caution">
    <text evidence="8">The sequence shown here is derived from an EMBL/GenBank/DDBJ whole genome shotgun (WGS) entry which is preliminary data.</text>
</comment>
<accession>A0A926HLM1</accession>
<dbReference type="InterPro" id="IPR012094">
    <property type="entry name" value="tRNA_Ile_lys_synt"/>
</dbReference>
<dbReference type="NCBIfam" id="TIGR02432">
    <property type="entry name" value="lysidine_TilS_N"/>
    <property type="match status" value="1"/>
</dbReference>
<comment type="function">
    <text evidence="6">Ligates lysine onto the cytidine present at position 34 of the AUA codon-specific tRNA(Ile) that contains the anticodon CAU, in an ATP-dependent manner. Cytidine is converted to lysidine, thus changing the amino acid specificity of the tRNA from methionine to isoleucine.</text>
</comment>
<evidence type="ECO:0000256" key="3">
    <source>
        <dbReference type="ARBA" id="ARBA00022741"/>
    </source>
</evidence>
<keyword evidence="3 6" id="KW-0547">Nucleotide-binding</keyword>
<keyword evidence="4 6" id="KW-0067">ATP-binding</keyword>
<comment type="domain">
    <text evidence="6">The N-terminal region contains the highly conserved SGGXDS motif, predicted to be a P-loop motif involved in ATP binding.</text>
</comment>
<dbReference type="Gene3D" id="1.20.59.20">
    <property type="match status" value="1"/>
</dbReference>
<dbReference type="Proteomes" id="UP000623172">
    <property type="component" value="Unassembled WGS sequence"/>
</dbReference>
<dbReference type="SUPFAM" id="SSF52402">
    <property type="entry name" value="Adenine nucleotide alpha hydrolases-like"/>
    <property type="match status" value="1"/>
</dbReference>
<dbReference type="HAMAP" id="MF_01161">
    <property type="entry name" value="tRNA_Ile_lys_synt"/>
    <property type="match status" value="1"/>
</dbReference>
<evidence type="ECO:0000256" key="6">
    <source>
        <dbReference type="HAMAP-Rule" id="MF_01161"/>
    </source>
</evidence>
<organism evidence="8 9">
    <name type="scientific">Gehongia tenuis</name>
    <dbReference type="NCBI Taxonomy" id="2763655"/>
    <lineage>
        <taxon>Bacteria</taxon>
        <taxon>Bacillati</taxon>
        <taxon>Bacillota</taxon>
        <taxon>Clostridia</taxon>
        <taxon>Christensenellales</taxon>
        <taxon>Christensenellaceae</taxon>
        <taxon>Gehongia</taxon>
    </lineage>
</organism>
<name>A0A926HLM1_9FIRM</name>
<dbReference type="EC" id="6.3.4.19" evidence="6"/>
<feature type="domain" description="tRNA(Ile)-lysidine/2-thiocytidine synthase N-terminal" evidence="7">
    <location>
        <begin position="22"/>
        <end position="198"/>
    </location>
</feature>
<dbReference type="GO" id="GO:0005524">
    <property type="term" value="F:ATP binding"/>
    <property type="evidence" value="ECO:0007669"/>
    <property type="project" value="UniProtKB-UniRule"/>
</dbReference>
<comment type="catalytic activity">
    <reaction evidence="5 6">
        <text>cytidine(34) in tRNA(Ile2) + L-lysine + ATP = lysidine(34) in tRNA(Ile2) + AMP + diphosphate + H(+)</text>
        <dbReference type="Rhea" id="RHEA:43744"/>
        <dbReference type="Rhea" id="RHEA-COMP:10625"/>
        <dbReference type="Rhea" id="RHEA-COMP:10670"/>
        <dbReference type="ChEBI" id="CHEBI:15378"/>
        <dbReference type="ChEBI" id="CHEBI:30616"/>
        <dbReference type="ChEBI" id="CHEBI:32551"/>
        <dbReference type="ChEBI" id="CHEBI:33019"/>
        <dbReference type="ChEBI" id="CHEBI:82748"/>
        <dbReference type="ChEBI" id="CHEBI:83665"/>
        <dbReference type="ChEBI" id="CHEBI:456215"/>
        <dbReference type="EC" id="6.3.4.19"/>
    </reaction>
</comment>
<feature type="binding site" evidence="6">
    <location>
        <begin position="26"/>
        <end position="31"/>
    </location>
    <ligand>
        <name>ATP</name>
        <dbReference type="ChEBI" id="CHEBI:30616"/>
    </ligand>
</feature>
<dbReference type="GO" id="GO:0005737">
    <property type="term" value="C:cytoplasm"/>
    <property type="evidence" value="ECO:0007669"/>
    <property type="project" value="UniProtKB-SubCell"/>
</dbReference>
<gene>
    <name evidence="6 8" type="primary">tilS</name>
    <name evidence="8" type="ORF">H8696_10285</name>
</gene>
<evidence type="ECO:0000313" key="9">
    <source>
        <dbReference type="Proteomes" id="UP000623172"/>
    </source>
</evidence>
<reference evidence="8" key="1">
    <citation type="submission" date="2020-08" db="EMBL/GenBank/DDBJ databases">
        <title>Genome public.</title>
        <authorList>
            <person name="Liu C."/>
            <person name="Sun Q."/>
        </authorList>
    </citation>
    <scope>NUCLEOTIDE SEQUENCE</scope>
    <source>
        <strain evidence="8">NSJ-53</strain>
    </source>
</reference>
<sequence>MVEKIRRTLERERLAAPGELIHVGLSGGPDSMALISVLSALSGEMGFRLAAIHVEHGIRGADSLRDAEFVREYCRKQNIPLTDFSVNVPARAREGLTLEEAARAARYECFQRALDGQPGKVALAHHLDDQAETIVMMLLRGGGPRAMAGMDYQRGPYIRPMLDVSRAEILIYLHEKGIPCRYDATNGDPSYERNRIRMELMPRLKAFNPNLSATLARNASVFRKEDQYLDEKAEAFLRAYVGPEMGGLTLNKGALGLLPLALQRRVLRLAAERLHILKDLTFEKVEESLFALREGRRSVQWLRNRVFLVGRESCYLGMLPRTEPVPLAGQTVIDLPGWRLIVVASNGLRDAAARFWQPGDHIVRGGRTVKLKEELQKYEVWQRKTYPVIARGSQVLWTMDHGFLEENPGMVLRIERQNDREAST</sequence>
<proteinExistence type="inferred from homology"/>
<dbReference type="InterPro" id="IPR012795">
    <property type="entry name" value="tRNA_Ile_lys_synt_N"/>
</dbReference>
<dbReference type="Gene3D" id="3.40.50.620">
    <property type="entry name" value="HUPs"/>
    <property type="match status" value="1"/>
</dbReference>
<dbReference type="SUPFAM" id="SSF82829">
    <property type="entry name" value="MesJ substrate recognition domain-like"/>
    <property type="match status" value="1"/>
</dbReference>
<dbReference type="InterPro" id="IPR011063">
    <property type="entry name" value="TilS/TtcA_N"/>
</dbReference>
<dbReference type="InterPro" id="IPR014729">
    <property type="entry name" value="Rossmann-like_a/b/a_fold"/>
</dbReference>
<comment type="subcellular location">
    <subcellularLocation>
        <location evidence="6">Cytoplasm</location>
    </subcellularLocation>
</comment>
<comment type="similarity">
    <text evidence="6">Belongs to the tRNA(Ile)-lysidine synthase family.</text>
</comment>
<protein>
    <recommendedName>
        <fullName evidence="6">tRNA(Ile)-lysidine synthase</fullName>
        <ecNumber evidence="6">6.3.4.19</ecNumber>
    </recommendedName>
    <alternativeName>
        <fullName evidence="6">tRNA(Ile)-2-lysyl-cytidine synthase</fullName>
    </alternativeName>
    <alternativeName>
        <fullName evidence="6">tRNA(Ile)-lysidine synthetase</fullName>
    </alternativeName>
</protein>